<dbReference type="GO" id="GO:0030238">
    <property type="term" value="P:male sex determination"/>
    <property type="evidence" value="ECO:0007669"/>
    <property type="project" value="EnsemblMetazoa"/>
</dbReference>
<dbReference type="InterPro" id="IPR043108">
    <property type="entry name" value="Her-1_C"/>
</dbReference>
<evidence type="ECO:0000313" key="2">
    <source>
        <dbReference type="EMBL" id="EGT35368.1"/>
    </source>
</evidence>
<dbReference type="HOGENOM" id="CLU_1533954_0_0_1"/>
<dbReference type="OrthoDB" id="5845964at2759"/>
<dbReference type="STRING" id="135651.G0NPP0"/>
<dbReference type="PANTHER" id="PTHR37979:SF1">
    <property type="entry name" value="PROTEIN HER-1"/>
    <property type="match status" value="1"/>
</dbReference>
<dbReference type="Gene3D" id="1.10.150.370">
    <property type="entry name" value="Caenorhabditis elegans Her-1, C-terminal domain"/>
    <property type="match status" value="1"/>
</dbReference>
<evidence type="ECO:0000256" key="1">
    <source>
        <dbReference type="SAM" id="SignalP"/>
    </source>
</evidence>
<dbReference type="Proteomes" id="UP000008068">
    <property type="component" value="Unassembled WGS sequence"/>
</dbReference>
<evidence type="ECO:0000313" key="3">
    <source>
        <dbReference type="Proteomes" id="UP000008068"/>
    </source>
</evidence>
<dbReference type="Pfam" id="PF09232">
    <property type="entry name" value="Caenor_Her-1"/>
    <property type="match status" value="1"/>
</dbReference>
<dbReference type="OMA" id="CCDVFAD"/>
<feature type="signal peptide" evidence="1">
    <location>
        <begin position="1"/>
        <end position="18"/>
    </location>
</feature>
<dbReference type="EMBL" id="GL379921">
    <property type="protein sequence ID" value="EGT35368.1"/>
    <property type="molecule type" value="Genomic_DNA"/>
</dbReference>
<dbReference type="AlphaFoldDB" id="G0NPP0"/>
<proteinExistence type="predicted"/>
<sequence length="187" mass="21349">MKGITIILLFGIIGVLNATFTREQIKKASRKCCTPKRQECCMEMIKFGSPINCGYEKHPKFPKVVYDCLQGQLFPNEPEKRMELEDSGCCSVYHHDQNDPNRRCEHICKTSLTSPALDAATKISRIQSCTLLDNDNALYGCFEKCQARRRKGQKIEVLQFSEYCNYTLIQKRPIRGAQAAIPNHKLV</sequence>
<dbReference type="FunCoup" id="G0NPP0">
    <property type="interactions" value="152"/>
</dbReference>
<keyword evidence="1" id="KW-0732">Signal</keyword>
<gene>
    <name evidence="2" type="primary">Cbn-her-1</name>
    <name evidence="2" type="ORF">CAEBREN_00636</name>
</gene>
<dbReference type="GO" id="GO:0005102">
    <property type="term" value="F:signaling receptor binding"/>
    <property type="evidence" value="ECO:0007669"/>
    <property type="project" value="EnsemblMetazoa"/>
</dbReference>
<dbReference type="Gene3D" id="1.10.150.360">
    <property type="match status" value="1"/>
</dbReference>
<dbReference type="SUPFAM" id="SSF110014">
    <property type="entry name" value="Her-1"/>
    <property type="match status" value="1"/>
</dbReference>
<dbReference type="InParanoid" id="G0NPP0"/>
<name>G0NPP0_CAEBE</name>
<feature type="chain" id="PRO_5003405649" evidence="1">
    <location>
        <begin position="19"/>
        <end position="187"/>
    </location>
</feature>
<dbReference type="eggNOG" id="ENOG502SXJG">
    <property type="taxonomic scope" value="Eukaryota"/>
</dbReference>
<dbReference type="InterPro" id="IPR015313">
    <property type="entry name" value="Her-1"/>
</dbReference>
<dbReference type="PANTHER" id="PTHR37979">
    <property type="entry name" value="PROTEIN HER-1"/>
    <property type="match status" value="1"/>
</dbReference>
<dbReference type="GO" id="GO:0005576">
    <property type="term" value="C:extracellular region"/>
    <property type="evidence" value="ECO:0007669"/>
    <property type="project" value="EnsemblMetazoa"/>
</dbReference>
<accession>G0NPP0</accession>
<keyword evidence="3" id="KW-1185">Reference proteome</keyword>
<organism evidence="3">
    <name type="scientific">Caenorhabditis brenneri</name>
    <name type="common">Nematode worm</name>
    <dbReference type="NCBI Taxonomy" id="135651"/>
    <lineage>
        <taxon>Eukaryota</taxon>
        <taxon>Metazoa</taxon>
        <taxon>Ecdysozoa</taxon>
        <taxon>Nematoda</taxon>
        <taxon>Chromadorea</taxon>
        <taxon>Rhabditida</taxon>
        <taxon>Rhabditina</taxon>
        <taxon>Rhabditomorpha</taxon>
        <taxon>Rhabditoidea</taxon>
        <taxon>Rhabditidae</taxon>
        <taxon>Peloderinae</taxon>
        <taxon>Caenorhabditis</taxon>
    </lineage>
</organism>
<protein>
    <submittedName>
        <fullName evidence="2">CBN-HER-1 protein</fullName>
    </submittedName>
</protein>
<dbReference type="InterPro" id="IPR036341">
    <property type="entry name" value="Her-1_sf"/>
</dbReference>
<reference evidence="3" key="1">
    <citation type="submission" date="2011-07" db="EMBL/GenBank/DDBJ databases">
        <authorList>
            <consortium name="Caenorhabditis brenneri Sequencing and Analysis Consortium"/>
            <person name="Wilson R.K."/>
        </authorList>
    </citation>
    <scope>NUCLEOTIDE SEQUENCE [LARGE SCALE GENOMIC DNA]</scope>
    <source>
        <strain evidence="3">PB2801</strain>
    </source>
</reference>